<reference evidence="2 3" key="1">
    <citation type="journal article" date="2016" name="Nat. Commun.">
        <title>Ectomycorrhizal ecology is imprinted in the genome of the dominant symbiotic fungus Cenococcum geophilum.</title>
        <authorList>
            <consortium name="DOE Joint Genome Institute"/>
            <person name="Peter M."/>
            <person name="Kohler A."/>
            <person name="Ohm R.A."/>
            <person name="Kuo A."/>
            <person name="Krutzmann J."/>
            <person name="Morin E."/>
            <person name="Arend M."/>
            <person name="Barry K.W."/>
            <person name="Binder M."/>
            <person name="Choi C."/>
            <person name="Clum A."/>
            <person name="Copeland A."/>
            <person name="Grisel N."/>
            <person name="Haridas S."/>
            <person name="Kipfer T."/>
            <person name="LaButti K."/>
            <person name="Lindquist E."/>
            <person name="Lipzen A."/>
            <person name="Maire R."/>
            <person name="Meier B."/>
            <person name="Mihaltcheva S."/>
            <person name="Molinier V."/>
            <person name="Murat C."/>
            <person name="Poggeler S."/>
            <person name="Quandt C.A."/>
            <person name="Sperisen C."/>
            <person name="Tritt A."/>
            <person name="Tisserant E."/>
            <person name="Crous P.W."/>
            <person name="Henrissat B."/>
            <person name="Nehls U."/>
            <person name="Egli S."/>
            <person name="Spatafora J.W."/>
            <person name="Grigoriev I.V."/>
            <person name="Martin F.M."/>
        </authorList>
    </citation>
    <scope>NUCLEOTIDE SEQUENCE [LARGE SCALE GENOMIC DNA]</scope>
    <source>
        <strain evidence="2 3">CBS 207.34</strain>
    </source>
</reference>
<proteinExistence type="inferred from homology"/>
<dbReference type="InterPro" id="IPR051911">
    <property type="entry name" value="SDR_oxidoreductase"/>
</dbReference>
<dbReference type="Pfam" id="PF00106">
    <property type="entry name" value="adh_short"/>
    <property type="match status" value="1"/>
</dbReference>
<dbReference type="CDD" id="cd05374">
    <property type="entry name" value="17beta-HSD-like_SDR_c"/>
    <property type="match status" value="1"/>
</dbReference>
<dbReference type="OrthoDB" id="1274115at2759"/>
<dbReference type="PANTHER" id="PTHR43976:SF6">
    <property type="entry name" value="OXIDOREDUCTASE, PUTATIVE (AFU_ORTHOLOGUE AFUA_1G13950)-RELATED"/>
    <property type="match status" value="1"/>
</dbReference>
<evidence type="ECO:0000256" key="1">
    <source>
        <dbReference type="RuleBase" id="RU000363"/>
    </source>
</evidence>
<sequence length="287" mass="29745">MAPNTPKIWLITGSSSGLGLEICLAAQEAGHIVIASSRSPSKTPGLVARIEARGGAWIELDVMSSALEAQLAKAVGIHGRIDVLVNNAGFAASSTIEDTPIELAQSIMATNYLGPLRTCKAIIPTMRGAGSGTIVNVSSAEGVCATPTLACYTASKHALEGLTKTLVAEVAAFGIRVLLAAPGEIRTNLNAAGTLVPVSESYGGGICGVVQQHLLDRHGRQVGDPAKMARRIVEAVDGTGLVGRREGMVRLPLGMDVGGRIGRIGQSMVDEAKNLEDIWKSTDFDGL</sequence>
<dbReference type="InterPro" id="IPR002347">
    <property type="entry name" value="SDR_fam"/>
</dbReference>
<dbReference type="Proteomes" id="UP000250140">
    <property type="component" value="Unassembled WGS sequence"/>
</dbReference>
<name>A0A8E2EXH7_9PEZI</name>
<dbReference type="PRINTS" id="PR00080">
    <property type="entry name" value="SDRFAMILY"/>
</dbReference>
<protein>
    <submittedName>
        <fullName evidence="2">Putative short chain oxidoreductase/dehydrogenase</fullName>
    </submittedName>
</protein>
<keyword evidence="3" id="KW-1185">Reference proteome</keyword>
<dbReference type="InterPro" id="IPR036291">
    <property type="entry name" value="NAD(P)-bd_dom_sf"/>
</dbReference>
<dbReference type="AlphaFoldDB" id="A0A8E2EXH7"/>
<evidence type="ECO:0000313" key="3">
    <source>
        <dbReference type="Proteomes" id="UP000250140"/>
    </source>
</evidence>
<dbReference type="EMBL" id="KV749993">
    <property type="protein sequence ID" value="OCL06712.1"/>
    <property type="molecule type" value="Genomic_DNA"/>
</dbReference>
<dbReference type="PANTHER" id="PTHR43976">
    <property type="entry name" value="SHORT CHAIN DEHYDROGENASE"/>
    <property type="match status" value="1"/>
</dbReference>
<evidence type="ECO:0000313" key="2">
    <source>
        <dbReference type="EMBL" id="OCL06712.1"/>
    </source>
</evidence>
<organism evidence="2 3">
    <name type="scientific">Glonium stellatum</name>
    <dbReference type="NCBI Taxonomy" id="574774"/>
    <lineage>
        <taxon>Eukaryota</taxon>
        <taxon>Fungi</taxon>
        <taxon>Dikarya</taxon>
        <taxon>Ascomycota</taxon>
        <taxon>Pezizomycotina</taxon>
        <taxon>Dothideomycetes</taxon>
        <taxon>Pleosporomycetidae</taxon>
        <taxon>Gloniales</taxon>
        <taxon>Gloniaceae</taxon>
        <taxon>Glonium</taxon>
    </lineage>
</organism>
<dbReference type="SUPFAM" id="SSF51735">
    <property type="entry name" value="NAD(P)-binding Rossmann-fold domains"/>
    <property type="match status" value="1"/>
</dbReference>
<accession>A0A8E2EXH7</accession>
<dbReference type="PRINTS" id="PR00081">
    <property type="entry name" value="GDHRDH"/>
</dbReference>
<dbReference type="Gene3D" id="3.40.50.720">
    <property type="entry name" value="NAD(P)-binding Rossmann-like Domain"/>
    <property type="match status" value="1"/>
</dbReference>
<comment type="similarity">
    <text evidence="1">Belongs to the short-chain dehydrogenases/reductases (SDR) family.</text>
</comment>
<gene>
    <name evidence="2" type="ORF">AOQ84DRAFT_410296</name>
</gene>